<evidence type="ECO:0000256" key="5">
    <source>
        <dbReference type="ARBA" id="ARBA00022532"/>
    </source>
</evidence>
<gene>
    <name evidence="13" type="ORF">FWK02_07570</name>
</gene>
<keyword evidence="6 12" id="KW-0808">Transferase</keyword>
<dbReference type="AlphaFoldDB" id="A0A5C9AT56"/>
<evidence type="ECO:0000256" key="10">
    <source>
        <dbReference type="ARBA" id="ARBA00069927"/>
    </source>
</evidence>
<keyword evidence="13" id="KW-0012">Acyltransferase</keyword>
<evidence type="ECO:0000256" key="9">
    <source>
        <dbReference type="ARBA" id="ARBA00049288"/>
    </source>
</evidence>
<dbReference type="Pfam" id="PF00285">
    <property type="entry name" value="Citrate_synt"/>
    <property type="match status" value="1"/>
</dbReference>
<name>A0A5C9AT56_ECOLX</name>
<dbReference type="PROSITE" id="PS00480">
    <property type="entry name" value="CITRATE_SYNTHASE"/>
    <property type="match status" value="1"/>
</dbReference>
<evidence type="ECO:0000256" key="8">
    <source>
        <dbReference type="ARBA" id="ARBA00049052"/>
    </source>
</evidence>
<dbReference type="PANTHER" id="PTHR11739:SF25">
    <property type="entry name" value="CITRATE SYNTHASE-RELATED PROTEIN DDB_G0287281"/>
    <property type="match status" value="1"/>
</dbReference>
<comment type="catalytic activity">
    <reaction evidence="9">
        <text>oxaloacetate + acetyl-CoA + H2O = citrate + CoA + H(+)</text>
        <dbReference type="Rhea" id="RHEA:16845"/>
        <dbReference type="ChEBI" id="CHEBI:15377"/>
        <dbReference type="ChEBI" id="CHEBI:15378"/>
        <dbReference type="ChEBI" id="CHEBI:16452"/>
        <dbReference type="ChEBI" id="CHEBI:16947"/>
        <dbReference type="ChEBI" id="CHEBI:57287"/>
        <dbReference type="ChEBI" id="CHEBI:57288"/>
        <dbReference type="EC" id="2.3.3.16"/>
    </reaction>
</comment>
<dbReference type="GO" id="GO:0019679">
    <property type="term" value="P:propionate metabolic process, methylcitrate cycle"/>
    <property type="evidence" value="ECO:0007669"/>
    <property type="project" value="TreeGrafter"/>
</dbReference>
<dbReference type="InterPro" id="IPR019810">
    <property type="entry name" value="Citrate_synthase_AS"/>
</dbReference>
<comment type="pathway">
    <text evidence="1">Carbohydrate metabolism; tricarboxylic acid cycle; isocitrate from oxaloacetate: step 1/2.</text>
</comment>
<dbReference type="GO" id="GO:0050440">
    <property type="term" value="F:2-methylcitrate synthase activity"/>
    <property type="evidence" value="ECO:0007669"/>
    <property type="project" value="UniProtKB-EC"/>
</dbReference>
<dbReference type="EMBL" id="VSBS01000182">
    <property type="protein sequence ID" value="TXT02362.1"/>
    <property type="molecule type" value="Genomic_DNA"/>
</dbReference>
<dbReference type="InterPro" id="IPR016142">
    <property type="entry name" value="Citrate_synth-like_lrg_a-sub"/>
</dbReference>
<evidence type="ECO:0000256" key="2">
    <source>
        <dbReference type="ARBA" id="ARBA00005026"/>
    </source>
</evidence>
<evidence type="ECO:0000256" key="12">
    <source>
        <dbReference type="RuleBase" id="RU003406"/>
    </source>
</evidence>
<evidence type="ECO:0000256" key="4">
    <source>
        <dbReference type="ARBA" id="ARBA00012972"/>
    </source>
</evidence>
<feature type="non-terminal residue" evidence="13">
    <location>
        <position position="1"/>
    </location>
</feature>
<evidence type="ECO:0000256" key="3">
    <source>
        <dbReference type="ARBA" id="ARBA00010566"/>
    </source>
</evidence>
<comment type="similarity">
    <text evidence="3 12">Belongs to the citrate synthase family.</text>
</comment>
<evidence type="ECO:0000256" key="6">
    <source>
        <dbReference type="ARBA" id="ARBA00022679"/>
    </source>
</evidence>
<dbReference type="InterPro" id="IPR016143">
    <property type="entry name" value="Citrate_synth-like_sm_a-sub"/>
</dbReference>
<dbReference type="GO" id="GO:0006099">
    <property type="term" value="P:tricarboxylic acid cycle"/>
    <property type="evidence" value="ECO:0007669"/>
    <property type="project" value="UniProtKB-UniPathway"/>
</dbReference>
<dbReference type="PANTHER" id="PTHR11739">
    <property type="entry name" value="CITRATE SYNTHASE"/>
    <property type="match status" value="1"/>
</dbReference>
<evidence type="ECO:0000313" key="14">
    <source>
        <dbReference type="Proteomes" id="UP000321461"/>
    </source>
</evidence>
<evidence type="ECO:0000256" key="1">
    <source>
        <dbReference type="ARBA" id="ARBA00004751"/>
    </source>
</evidence>
<dbReference type="Gene3D" id="1.10.580.10">
    <property type="entry name" value="Citrate Synthase, domain 1"/>
    <property type="match status" value="1"/>
</dbReference>
<evidence type="ECO:0000313" key="13">
    <source>
        <dbReference type="EMBL" id="TXT02362.1"/>
    </source>
</evidence>
<reference evidence="13 14" key="1">
    <citation type="submission" date="2019-08" db="EMBL/GenBank/DDBJ databases">
        <title>Whole genome analysis of cultivated E. coli strains isolated from CD patients and healthy donors.</title>
        <authorList>
            <person name="Siniagina M.N."/>
            <person name="Markelova M.I."/>
            <person name="Laikov A.V."/>
            <person name="Boulygina E.A."/>
            <person name="Khusnutdinova D.R."/>
            <person name="Kharchenko A."/>
            <person name="Grigoryeva T.V."/>
        </authorList>
    </citation>
    <scope>NUCLEOTIDE SEQUENCE [LARGE SCALE GENOMIC DNA]</scope>
    <source>
        <strain evidence="13 14">3_77_5</strain>
    </source>
</reference>
<comment type="caution">
    <text evidence="13">The sequence shown here is derived from an EMBL/GenBank/DDBJ whole genome shotgun (WGS) entry which is preliminary data.</text>
</comment>
<evidence type="ECO:0000256" key="7">
    <source>
        <dbReference type="ARBA" id="ARBA00038917"/>
    </source>
</evidence>
<sequence>PEKEGHTVSGARDIADKLLASLSSILLYWYHYSHNGERIQPETDDDSIGGHFLHLLHGEKPSQSWEKAMHISLVLYAEHEFNASTFTSRVIAGTGSDMYSAIIGAIGALRGPKHGGANEVSLEIQQRYETPDEAEADIRKRVENKEVVIGFGHPVYTIADPRHQVIKRVAKQLSQEGGSLKMYNIADRLETVMWESKKMFPNLDWFSAVSYNMMGVPTEMFTPLFVIARVTGWAAHIIEQRQDNKIIRPSANYVGPEDRPFVALDKRQ</sequence>
<dbReference type="InterPro" id="IPR036969">
    <property type="entry name" value="Citrate_synthase_sf"/>
</dbReference>
<protein>
    <recommendedName>
        <fullName evidence="10">2-methylcitrate synthase</fullName>
        <ecNumber evidence="4">2.3.3.16</ecNumber>
        <ecNumber evidence="7">2.3.3.5</ecNumber>
    </recommendedName>
    <alternativeName>
        <fullName evidence="11">Citrate synthase</fullName>
    </alternativeName>
</protein>
<comment type="pathway">
    <text evidence="2">Organic acid metabolism; propanoate degradation.</text>
</comment>
<dbReference type="UniPathway" id="UPA00223">
    <property type="reaction ID" value="UER00717"/>
</dbReference>
<dbReference type="EC" id="2.3.3.16" evidence="4"/>
<organism evidence="13 14">
    <name type="scientific">Escherichia coli</name>
    <dbReference type="NCBI Taxonomy" id="562"/>
    <lineage>
        <taxon>Bacteria</taxon>
        <taxon>Pseudomonadati</taxon>
        <taxon>Pseudomonadota</taxon>
        <taxon>Gammaproteobacteria</taxon>
        <taxon>Enterobacterales</taxon>
        <taxon>Enterobacteriaceae</taxon>
        <taxon>Escherichia</taxon>
    </lineage>
</organism>
<dbReference type="GO" id="GO:0005975">
    <property type="term" value="P:carbohydrate metabolic process"/>
    <property type="evidence" value="ECO:0007669"/>
    <property type="project" value="TreeGrafter"/>
</dbReference>
<dbReference type="EC" id="2.3.3.5" evidence="7"/>
<accession>A0A5C9AT56</accession>
<dbReference type="Proteomes" id="UP000321461">
    <property type="component" value="Unassembled WGS sequence"/>
</dbReference>
<dbReference type="InterPro" id="IPR002020">
    <property type="entry name" value="Citrate_synthase"/>
</dbReference>
<comment type="catalytic activity">
    <reaction evidence="8">
        <text>propanoyl-CoA + oxaloacetate + H2O = (2S,3S)-2-methylcitrate + CoA + H(+)</text>
        <dbReference type="Rhea" id="RHEA:23780"/>
        <dbReference type="ChEBI" id="CHEBI:15377"/>
        <dbReference type="ChEBI" id="CHEBI:15378"/>
        <dbReference type="ChEBI" id="CHEBI:16452"/>
        <dbReference type="ChEBI" id="CHEBI:57287"/>
        <dbReference type="ChEBI" id="CHEBI:57392"/>
        <dbReference type="ChEBI" id="CHEBI:58853"/>
        <dbReference type="EC" id="2.3.3.5"/>
    </reaction>
</comment>
<dbReference type="Gene3D" id="1.10.230.10">
    <property type="entry name" value="Cytochrome P450-Terp, domain 2"/>
    <property type="match status" value="1"/>
</dbReference>
<dbReference type="GO" id="GO:0036440">
    <property type="term" value="F:citrate synthase activity"/>
    <property type="evidence" value="ECO:0007669"/>
    <property type="project" value="UniProtKB-EC"/>
</dbReference>
<keyword evidence="5" id="KW-0816">Tricarboxylic acid cycle</keyword>
<dbReference type="PRINTS" id="PR00143">
    <property type="entry name" value="CITRTSNTHASE"/>
</dbReference>
<proteinExistence type="inferred from homology"/>
<dbReference type="FunFam" id="1.10.230.10:FF:000003">
    <property type="entry name" value="Citrate synthase"/>
    <property type="match status" value="1"/>
</dbReference>
<evidence type="ECO:0000256" key="11">
    <source>
        <dbReference type="ARBA" id="ARBA00080294"/>
    </source>
</evidence>
<dbReference type="SUPFAM" id="SSF48256">
    <property type="entry name" value="Citrate synthase"/>
    <property type="match status" value="1"/>
</dbReference>